<dbReference type="Pfam" id="PF10233">
    <property type="entry name" value="Cg6151-P"/>
    <property type="match status" value="1"/>
</dbReference>
<dbReference type="AlphaFoldDB" id="A0A9W8EFN8"/>
<evidence type="ECO:0000313" key="2">
    <source>
        <dbReference type="EMBL" id="KAJ1984368.1"/>
    </source>
</evidence>
<evidence type="ECO:0000313" key="3">
    <source>
        <dbReference type="Proteomes" id="UP001151582"/>
    </source>
</evidence>
<reference evidence="2" key="1">
    <citation type="submission" date="2022-07" db="EMBL/GenBank/DDBJ databases">
        <title>Phylogenomic reconstructions and comparative analyses of Kickxellomycotina fungi.</title>
        <authorList>
            <person name="Reynolds N.K."/>
            <person name="Stajich J.E."/>
            <person name="Barry K."/>
            <person name="Grigoriev I.V."/>
            <person name="Crous P."/>
            <person name="Smith M.E."/>
        </authorList>
    </citation>
    <scope>NUCLEOTIDE SEQUENCE</scope>
    <source>
        <strain evidence="2">RSA 567</strain>
    </source>
</reference>
<keyword evidence="1" id="KW-0812">Transmembrane</keyword>
<dbReference type="Proteomes" id="UP001151582">
    <property type="component" value="Unassembled WGS sequence"/>
</dbReference>
<proteinExistence type="predicted"/>
<organism evidence="2 3">
    <name type="scientific">Dimargaris verticillata</name>
    <dbReference type="NCBI Taxonomy" id="2761393"/>
    <lineage>
        <taxon>Eukaryota</taxon>
        <taxon>Fungi</taxon>
        <taxon>Fungi incertae sedis</taxon>
        <taxon>Zoopagomycota</taxon>
        <taxon>Kickxellomycotina</taxon>
        <taxon>Dimargaritomycetes</taxon>
        <taxon>Dimargaritales</taxon>
        <taxon>Dimargaritaceae</taxon>
        <taxon>Dimargaris</taxon>
    </lineage>
</organism>
<dbReference type="InterPro" id="IPR019365">
    <property type="entry name" value="TVP18/Ca-channel_flower"/>
</dbReference>
<protein>
    <submittedName>
        <fullName evidence="2">Golgi apparatus membrane protein tvp18</fullName>
    </submittedName>
</protein>
<dbReference type="GO" id="GO:0016020">
    <property type="term" value="C:membrane"/>
    <property type="evidence" value="ECO:0007669"/>
    <property type="project" value="InterPro"/>
</dbReference>
<accession>A0A9W8EFN8</accession>
<gene>
    <name evidence="2" type="primary">TVP18</name>
    <name evidence="2" type="ORF">H4R34_000684</name>
</gene>
<dbReference type="EMBL" id="JANBQB010000021">
    <property type="protein sequence ID" value="KAJ1984368.1"/>
    <property type="molecule type" value="Genomic_DNA"/>
</dbReference>
<feature type="transmembrane region" description="Helical" evidence="1">
    <location>
        <begin position="39"/>
        <end position="57"/>
    </location>
</feature>
<evidence type="ECO:0000256" key="1">
    <source>
        <dbReference type="SAM" id="Phobius"/>
    </source>
</evidence>
<keyword evidence="3" id="KW-1185">Reference proteome</keyword>
<sequence length="94" mass="10510">MGLKEEFLSGKFTVYAQWSALIAMILLIVLGAVTLFSHIVFSALSIAIGVLIIPLEMPLCIKVSDMIVCPTSPKFDAFIKFFDDSWFRFGLYLV</sequence>
<feature type="transmembrane region" description="Helical" evidence="1">
    <location>
        <begin position="12"/>
        <end position="33"/>
    </location>
</feature>
<comment type="caution">
    <text evidence="2">The sequence shown here is derived from an EMBL/GenBank/DDBJ whole genome shotgun (WGS) entry which is preliminary data.</text>
</comment>
<keyword evidence="1" id="KW-0472">Membrane</keyword>
<dbReference type="OrthoDB" id="5591789at2759"/>
<name>A0A9W8EFN8_9FUNG</name>
<keyword evidence="1" id="KW-1133">Transmembrane helix</keyword>